<feature type="binding site" evidence="17">
    <location>
        <begin position="92"/>
        <end position="93"/>
    </location>
    <ligand>
        <name>ATP</name>
        <dbReference type="ChEBI" id="CHEBI:30616"/>
    </ligand>
</feature>
<dbReference type="GO" id="GO:0016301">
    <property type="term" value="F:kinase activity"/>
    <property type="evidence" value="ECO:0007669"/>
    <property type="project" value="UniProtKB-KW"/>
</dbReference>
<dbReference type="GO" id="GO:0046872">
    <property type="term" value="F:metal ion binding"/>
    <property type="evidence" value="ECO:0007669"/>
    <property type="project" value="UniProtKB-KW"/>
</dbReference>
<dbReference type="RefSeq" id="WP_116063490.1">
    <property type="nucleotide sequence ID" value="NZ_QRDZ01000024.1"/>
</dbReference>
<dbReference type="AlphaFoldDB" id="A0A3D9IR26"/>
<evidence type="ECO:0000256" key="13">
    <source>
        <dbReference type="ARBA" id="ARBA00023209"/>
    </source>
</evidence>
<evidence type="ECO:0000256" key="11">
    <source>
        <dbReference type="ARBA" id="ARBA00023098"/>
    </source>
</evidence>
<evidence type="ECO:0000256" key="6">
    <source>
        <dbReference type="ARBA" id="ARBA00022692"/>
    </source>
</evidence>
<feature type="active site" description="Proton acceptor" evidence="15">
    <location>
        <position position="67"/>
    </location>
</feature>
<evidence type="ECO:0000256" key="7">
    <source>
        <dbReference type="ARBA" id="ARBA00022741"/>
    </source>
</evidence>
<dbReference type="InterPro" id="IPR033717">
    <property type="entry name" value="UDPK"/>
</dbReference>
<feature type="binding site" evidence="16">
    <location>
        <begin position="11"/>
        <end position="16"/>
    </location>
    <ligand>
        <name>substrate</name>
    </ligand>
</feature>
<evidence type="ECO:0000256" key="9">
    <source>
        <dbReference type="ARBA" id="ARBA00022840"/>
    </source>
</evidence>
<feature type="transmembrane region" description="Helical" evidence="19">
    <location>
        <begin position="94"/>
        <end position="114"/>
    </location>
</feature>
<keyword evidence="9 17" id="KW-0067">ATP-binding</keyword>
<protein>
    <submittedName>
        <fullName evidence="20">Undecaprenol kinase/diacylglycerol kinase (ATP)</fullName>
    </submittedName>
</protein>
<accession>A0A3D9IR26</accession>
<keyword evidence="10 19" id="KW-1133">Transmembrane helix</keyword>
<evidence type="ECO:0000256" key="19">
    <source>
        <dbReference type="SAM" id="Phobius"/>
    </source>
</evidence>
<evidence type="ECO:0000256" key="14">
    <source>
        <dbReference type="ARBA" id="ARBA00023264"/>
    </source>
</evidence>
<gene>
    <name evidence="20" type="ORF">DFP98_12457</name>
</gene>
<dbReference type="CDD" id="cd14265">
    <property type="entry name" value="UDPK_IM_like"/>
    <property type="match status" value="1"/>
</dbReference>
<keyword evidence="12 19" id="KW-0472">Membrane</keyword>
<evidence type="ECO:0000256" key="3">
    <source>
        <dbReference type="ARBA" id="ARBA00022475"/>
    </source>
</evidence>
<dbReference type="Pfam" id="PF01219">
    <property type="entry name" value="DAGK_prokar"/>
    <property type="match status" value="1"/>
</dbReference>
<evidence type="ECO:0000256" key="16">
    <source>
        <dbReference type="PIRSR" id="PIRSR600829-2"/>
    </source>
</evidence>
<comment type="caution">
    <text evidence="20">The sequence shown here is derived from an EMBL/GenBank/DDBJ whole genome shotgun (WGS) entry which is preliminary data.</text>
</comment>
<keyword evidence="14" id="KW-1208">Phospholipid metabolism</keyword>
<dbReference type="PANTHER" id="PTHR34299">
    <property type="entry name" value="DIACYLGLYCEROL KINASE"/>
    <property type="match status" value="1"/>
</dbReference>
<keyword evidence="21" id="KW-1185">Reference proteome</keyword>
<feature type="transmembrane region" description="Helical" evidence="19">
    <location>
        <begin position="31"/>
        <end position="48"/>
    </location>
</feature>
<comment type="cofactor">
    <cofactor evidence="18">
        <name>Mg(2+)</name>
        <dbReference type="ChEBI" id="CHEBI:18420"/>
    </cofactor>
    <text evidence="18">Mn(2+), Zn(2+), Cd(2+) and Co(2+) support activity to lesser extents.</text>
</comment>
<evidence type="ECO:0000256" key="5">
    <source>
        <dbReference type="ARBA" id="ARBA00022679"/>
    </source>
</evidence>
<reference evidence="20 21" key="1">
    <citation type="submission" date="2018-07" db="EMBL/GenBank/DDBJ databases">
        <title>Genomic Encyclopedia of Type Strains, Phase III (KMG-III): the genomes of soil and plant-associated and newly described type strains.</title>
        <authorList>
            <person name="Whitman W."/>
        </authorList>
    </citation>
    <scope>NUCLEOTIDE SEQUENCE [LARGE SCALE GENOMIC DNA]</scope>
    <source>
        <strain evidence="20 21">CECT 7287</strain>
    </source>
</reference>
<evidence type="ECO:0000256" key="15">
    <source>
        <dbReference type="PIRSR" id="PIRSR600829-1"/>
    </source>
</evidence>
<dbReference type="PANTHER" id="PTHR34299:SF1">
    <property type="entry name" value="DIACYLGLYCEROL KINASE"/>
    <property type="match status" value="1"/>
</dbReference>
<dbReference type="Gene3D" id="1.10.287.3610">
    <property type="match status" value="1"/>
</dbReference>
<dbReference type="InterPro" id="IPR036945">
    <property type="entry name" value="DAGK_sf"/>
</dbReference>
<feature type="binding site" evidence="16">
    <location>
        <position position="67"/>
    </location>
    <ligand>
        <name>substrate</name>
    </ligand>
</feature>
<dbReference type="OrthoDB" id="9789934at2"/>
<evidence type="ECO:0000256" key="12">
    <source>
        <dbReference type="ARBA" id="ARBA00023136"/>
    </source>
</evidence>
<evidence type="ECO:0000256" key="1">
    <source>
        <dbReference type="ARBA" id="ARBA00004651"/>
    </source>
</evidence>
<keyword evidence="5" id="KW-0808">Transferase</keyword>
<keyword evidence="3" id="KW-1003">Cell membrane</keyword>
<organism evidence="20 21">
    <name type="scientific">Cohnella phaseoli</name>
    <dbReference type="NCBI Taxonomy" id="456490"/>
    <lineage>
        <taxon>Bacteria</taxon>
        <taxon>Bacillati</taxon>
        <taxon>Bacillota</taxon>
        <taxon>Bacilli</taxon>
        <taxon>Bacillales</taxon>
        <taxon>Paenibacillaceae</taxon>
        <taxon>Cohnella</taxon>
    </lineage>
</organism>
<evidence type="ECO:0000256" key="10">
    <source>
        <dbReference type="ARBA" id="ARBA00022989"/>
    </source>
</evidence>
<feature type="transmembrane region" description="Helical" evidence="19">
    <location>
        <begin position="54"/>
        <end position="73"/>
    </location>
</feature>
<dbReference type="InterPro" id="IPR000829">
    <property type="entry name" value="DAGK"/>
</dbReference>
<feature type="binding site" evidence="17">
    <location>
        <position position="26"/>
    </location>
    <ligand>
        <name>ATP</name>
        <dbReference type="ChEBI" id="CHEBI:30616"/>
    </ligand>
</feature>
<keyword evidence="13" id="KW-0594">Phospholipid biosynthesis</keyword>
<evidence type="ECO:0000313" key="20">
    <source>
        <dbReference type="EMBL" id="RED64244.1"/>
    </source>
</evidence>
<feature type="binding site" evidence="18">
    <location>
        <position position="74"/>
    </location>
    <ligand>
        <name>a divalent metal cation</name>
        <dbReference type="ChEBI" id="CHEBI:60240"/>
    </ligand>
</feature>
<evidence type="ECO:0000256" key="18">
    <source>
        <dbReference type="PIRSR" id="PIRSR600829-4"/>
    </source>
</evidence>
<keyword evidence="11" id="KW-0443">Lipid metabolism</keyword>
<keyword evidence="4" id="KW-0444">Lipid biosynthesis</keyword>
<evidence type="ECO:0000256" key="4">
    <source>
        <dbReference type="ARBA" id="ARBA00022516"/>
    </source>
</evidence>
<feature type="binding site" evidence="18">
    <location>
        <position position="26"/>
    </location>
    <ligand>
        <name>a divalent metal cation</name>
        <dbReference type="ChEBI" id="CHEBI:60240"/>
    </ligand>
</feature>
<evidence type="ECO:0000313" key="21">
    <source>
        <dbReference type="Proteomes" id="UP000256977"/>
    </source>
</evidence>
<keyword evidence="18" id="KW-0479">Metal-binding</keyword>
<evidence type="ECO:0000256" key="8">
    <source>
        <dbReference type="ARBA" id="ARBA00022777"/>
    </source>
</evidence>
<dbReference type="EMBL" id="QRDZ01000024">
    <property type="protein sequence ID" value="RED64244.1"/>
    <property type="molecule type" value="Genomic_DNA"/>
</dbReference>
<sequence length="125" mass="13790">MSGWRSREARAFRSAWAGLIGALRDERHMRFHAVAATVVILLGLWLEVSRTDWLWLLLAIAGVWSAELFNTAIERTVDRISTETHSLARAAKDSAAGAVLVMAIFALAVGLIVLGPPMWRMIVHA</sequence>
<comment type="subcellular location">
    <subcellularLocation>
        <location evidence="1">Cell membrane</location>
        <topology evidence="1">Multi-pass membrane protein</topology>
    </subcellularLocation>
</comment>
<dbReference type="GO" id="GO:0005524">
    <property type="term" value="F:ATP binding"/>
    <property type="evidence" value="ECO:0007669"/>
    <property type="project" value="UniProtKB-KW"/>
</dbReference>
<keyword evidence="8 20" id="KW-0418">Kinase</keyword>
<dbReference type="GO" id="GO:0005886">
    <property type="term" value="C:plasma membrane"/>
    <property type="evidence" value="ECO:0007669"/>
    <property type="project" value="UniProtKB-SubCell"/>
</dbReference>
<dbReference type="Proteomes" id="UP000256977">
    <property type="component" value="Unassembled WGS sequence"/>
</dbReference>
<keyword evidence="7 17" id="KW-0547">Nucleotide-binding</keyword>
<evidence type="ECO:0000256" key="2">
    <source>
        <dbReference type="ARBA" id="ARBA00005967"/>
    </source>
</evidence>
<feature type="binding site" evidence="17">
    <location>
        <begin position="83"/>
        <end position="85"/>
    </location>
    <ligand>
        <name>ATP</name>
        <dbReference type="ChEBI" id="CHEBI:30616"/>
    </ligand>
</feature>
<name>A0A3D9IR26_9BACL</name>
<feature type="binding site" evidence="16">
    <location>
        <begin position="45"/>
        <end position="48"/>
    </location>
    <ligand>
        <name>substrate</name>
    </ligand>
</feature>
<proteinExistence type="inferred from homology"/>
<feature type="binding site" evidence="17">
    <location>
        <position position="74"/>
    </location>
    <ligand>
        <name>ATP</name>
        <dbReference type="ChEBI" id="CHEBI:30616"/>
    </ligand>
</feature>
<evidence type="ECO:0000256" key="17">
    <source>
        <dbReference type="PIRSR" id="PIRSR600829-3"/>
    </source>
</evidence>
<keyword evidence="6 19" id="KW-0812">Transmembrane</keyword>
<dbReference type="GO" id="GO:0008654">
    <property type="term" value="P:phospholipid biosynthetic process"/>
    <property type="evidence" value="ECO:0007669"/>
    <property type="project" value="UniProtKB-KW"/>
</dbReference>
<comment type="similarity">
    <text evidence="2">Belongs to the bacterial diacylglycerol kinase family.</text>
</comment>
<keyword evidence="18" id="KW-0460">Magnesium</keyword>